<protein>
    <submittedName>
        <fullName evidence="5">Mannitol dehydrogenase family protein</fullName>
        <ecNumber evidence="5">1.1.1.-</ecNumber>
    </submittedName>
</protein>
<dbReference type="InterPro" id="IPR036291">
    <property type="entry name" value="NAD(P)-bd_dom_sf"/>
</dbReference>
<organism evidence="5 6">
    <name type="scientific">Saccharospirillum mangrovi</name>
    <dbReference type="NCBI Taxonomy" id="2161747"/>
    <lineage>
        <taxon>Bacteria</taxon>
        <taxon>Pseudomonadati</taxon>
        <taxon>Pseudomonadota</taxon>
        <taxon>Gammaproteobacteria</taxon>
        <taxon>Oceanospirillales</taxon>
        <taxon>Saccharospirillaceae</taxon>
        <taxon>Saccharospirillum</taxon>
    </lineage>
</organism>
<dbReference type="SUPFAM" id="SSF48179">
    <property type="entry name" value="6-phosphogluconate dehydrogenase C-terminal domain-like"/>
    <property type="match status" value="1"/>
</dbReference>
<evidence type="ECO:0000256" key="1">
    <source>
        <dbReference type="ARBA" id="ARBA00023002"/>
    </source>
</evidence>
<dbReference type="InterPro" id="IPR013118">
    <property type="entry name" value="Mannitol_DH_C"/>
</dbReference>
<keyword evidence="2" id="KW-0520">NAD</keyword>
<sequence length="499" mass="55047">MTALLDIYKKSLIDGALPAYDRKALKVGIVHIGVGGFHRAHQTLYLEKYLRAHPDDLNWGILGIGLMPNDTAFLAQLNQQEGLYTLQLVDQTQRTYYPIGVIKSTLSGADVPAGAIAAMADPAVKIISMTITEGGYLYDFETDQFMADHPLVRHDLAPQNTPKCIHGFLARALRQRMLDGAGPVTLLSCDNVPGNGQVLQRALTAFIALTGDAALLAWLDTHVSFPNSMVDRITPIPTAALQQQVKADLGVDDLCPVLGEPFGQWVVEDHFIAGRPALETVGVEFTDAVEDYEKLKLRILNGTHILIALIGYVDGLTYIHECMEDPLILQRARELMDLDAHPAIEGFSDAAINDYKHLIVQRFSNPVTLDSVERVASDGFNKLKNYLMPILRDGMSRGRISPLISLAFACYARHLKGINDRGQAIRVNEPRLTMAERQTYSDDVEAILRLESFFGQDESAQVNSFIAQTQALYEVIKTHGVRDALNSAINASSEEQRVN</sequence>
<reference evidence="6" key="1">
    <citation type="journal article" date="2019" name="Int. J. Syst. Evol. Microbiol.">
        <title>The Global Catalogue of Microorganisms (GCM) 10K type strain sequencing project: providing services to taxonomists for standard genome sequencing and annotation.</title>
        <authorList>
            <consortium name="The Broad Institute Genomics Platform"/>
            <consortium name="The Broad Institute Genome Sequencing Center for Infectious Disease"/>
            <person name="Wu L."/>
            <person name="Ma J."/>
        </authorList>
    </citation>
    <scope>NUCLEOTIDE SEQUENCE [LARGE SCALE GENOMIC DNA]</scope>
    <source>
        <strain evidence="6">IBRC 10765</strain>
    </source>
</reference>
<dbReference type="RefSeq" id="WP_380697422.1">
    <property type="nucleotide sequence ID" value="NZ_JBHRYR010000004.1"/>
</dbReference>
<feature type="domain" description="Mannitol dehydrogenase N-terminal" evidence="3">
    <location>
        <begin position="28"/>
        <end position="279"/>
    </location>
</feature>
<dbReference type="InterPro" id="IPR023027">
    <property type="entry name" value="Mannitol_DH_CS"/>
</dbReference>
<dbReference type="PROSITE" id="PS00974">
    <property type="entry name" value="MANNITOL_DHGENASE"/>
    <property type="match status" value="1"/>
</dbReference>
<evidence type="ECO:0000256" key="2">
    <source>
        <dbReference type="ARBA" id="ARBA00023027"/>
    </source>
</evidence>
<dbReference type="InterPro" id="IPR008927">
    <property type="entry name" value="6-PGluconate_DH-like_C_sf"/>
</dbReference>
<dbReference type="Gene3D" id="3.40.50.720">
    <property type="entry name" value="NAD(P)-binding Rossmann-like Domain"/>
    <property type="match status" value="1"/>
</dbReference>
<dbReference type="EC" id="1.1.1.-" evidence="5"/>
<keyword evidence="1 5" id="KW-0560">Oxidoreductase</keyword>
<accession>A0ABV8A382</accession>
<dbReference type="PANTHER" id="PTHR43362:SF1">
    <property type="entry name" value="MANNITOL DEHYDROGENASE 2-RELATED"/>
    <property type="match status" value="1"/>
</dbReference>
<evidence type="ECO:0000259" key="4">
    <source>
        <dbReference type="Pfam" id="PF08125"/>
    </source>
</evidence>
<evidence type="ECO:0000313" key="6">
    <source>
        <dbReference type="Proteomes" id="UP001595617"/>
    </source>
</evidence>
<dbReference type="PRINTS" id="PR00084">
    <property type="entry name" value="MTLDHDRGNASE"/>
</dbReference>
<feature type="domain" description="Mannitol dehydrogenase C-terminal" evidence="4">
    <location>
        <begin position="289"/>
        <end position="474"/>
    </location>
</feature>
<gene>
    <name evidence="5" type="ORF">ACFOOG_13380</name>
</gene>
<dbReference type="GO" id="GO:0016491">
    <property type="term" value="F:oxidoreductase activity"/>
    <property type="evidence" value="ECO:0007669"/>
    <property type="project" value="UniProtKB-KW"/>
</dbReference>
<dbReference type="InterPro" id="IPR050988">
    <property type="entry name" value="Mannitol_DH/Oxidoreductase"/>
</dbReference>
<dbReference type="SUPFAM" id="SSF51735">
    <property type="entry name" value="NAD(P)-binding Rossmann-fold domains"/>
    <property type="match status" value="1"/>
</dbReference>
<dbReference type="InterPro" id="IPR000669">
    <property type="entry name" value="Mannitol_DH"/>
</dbReference>
<dbReference type="PANTHER" id="PTHR43362">
    <property type="entry name" value="MANNITOL DEHYDROGENASE DSF1-RELATED"/>
    <property type="match status" value="1"/>
</dbReference>
<dbReference type="InterPro" id="IPR013328">
    <property type="entry name" value="6PGD_dom2"/>
</dbReference>
<dbReference type="EMBL" id="JBHRYR010000004">
    <property type="protein sequence ID" value="MFC3853830.1"/>
    <property type="molecule type" value="Genomic_DNA"/>
</dbReference>
<dbReference type="InterPro" id="IPR013131">
    <property type="entry name" value="Mannitol_DH_N"/>
</dbReference>
<keyword evidence="6" id="KW-1185">Reference proteome</keyword>
<dbReference type="Proteomes" id="UP001595617">
    <property type="component" value="Unassembled WGS sequence"/>
</dbReference>
<proteinExistence type="predicted"/>
<dbReference type="Pfam" id="PF08125">
    <property type="entry name" value="Mannitol_dh_C"/>
    <property type="match status" value="1"/>
</dbReference>
<evidence type="ECO:0000313" key="5">
    <source>
        <dbReference type="EMBL" id="MFC3853830.1"/>
    </source>
</evidence>
<name>A0ABV8A382_9GAMM</name>
<comment type="caution">
    <text evidence="5">The sequence shown here is derived from an EMBL/GenBank/DDBJ whole genome shotgun (WGS) entry which is preliminary data.</text>
</comment>
<evidence type="ECO:0000259" key="3">
    <source>
        <dbReference type="Pfam" id="PF01232"/>
    </source>
</evidence>
<dbReference type="Gene3D" id="1.10.1040.10">
    <property type="entry name" value="N-(1-d-carboxylethyl)-l-norvaline Dehydrogenase, domain 2"/>
    <property type="match status" value="1"/>
</dbReference>
<dbReference type="Pfam" id="PF01232">
    <property type="entry name" value="Mannitol_dh"/>
    <property type="match status" value="1"/>
</dbReference>